<gene>
    <name evidence="2" type="ORF">Dsin_021523</name>
</gene>
<dbReference type="PANTHER" id="PTHR45786">
    <property type="entry name" value="DNA BINDING PROTEIN-LIKE"/>
    <property type="match status" value="1"/>
</dbReference>
<dbReference type="EMBL" id="JANJYJ010000007">
    <property type="protein sequence ID" value="KAK3198108.1"/>
    <property type="molecule type" value="Genomic_DNA"/>
</dbReference>
<evidence type="ECO:0000259" key="1">
    <source>
        <dbReference type="Pfam" id="PF14214"/>
    </source>
</evidence>
<dbReference type="InterPro" id="IPR025476">
    <property type="entry name" value="Helitron_helicase-like"/>
</dbReference>
<dbReference type="AlphaFoldDB" id="A0AAD9ZZY6"/>
<sequence length="239" mass="27934">MKDLGKKKNWYSILSEEQKEVVRKKMREFYAQKKAARIETTDLIDRKGGPRDMRKRYMDAMALVQRFGKPDIFLTMTCNPNWLEIKRELQPLEESQNRPDLISRVFKAKLEQFKIDLFKTEIFGPIAGYVYVIEFQKRGLPHAQSLVILKSSSKIIASETFDSIVTAELPDSKKNIHLYSAVIKHMMHGPCGHLNPNNVCMKKMENVKIIILKHFLKKQLNKRIRIQSIDDAKMVKKLK</sequence>
<organism evidence="2 3">
    <name type="scientific">Dipteronia sinensis</name>
    <dbReference type="NCBI Taxonomy" id="43782"/>
    <lineage>
        <taxon>Eukaryota</taxon>
        <taxon>Viridiplantae</taxon>
        <taxon>Streptophyta</taxon>
        <taxon>Embryophyta</taxon>
        <taxon>Tracheophyta</taxon>
        <taxon>Spermatophyta</taxon>
        <taxon>Magnoliopsida</taxon>
        <taxon>eudicotyledons</taxon>
        <taxon>Gunneridae</taxon>
        <taxon>Pentapetalae</taxon>
        <taxon>rosids</taxon>
        <taxon>malvids</taxon>
        <taxon>Sapindales</taxon>
        <taxon>Sapindaceae</taxon>
        <taxon>Hippocastanoideae</taxon>
        <taxon>Acereae</taxon>
        <taxon>Dipteronia</taxon>
    </lineage>
</organism>
<proteinExistence type="predicted"/>
<dbReference type="Pfam" id="PF14214">
    <property type="entry name" value="Helitron_like_N"/>
    <property type="match status" value="1"/>
</dbReference>
<comment type="caution">
    <text evidence="2">The sequence shown here is derived from an EMBL/GenBank/DDBJ whole genome shotgun (WGS) entry which is preliminary data.</text>
</comment>
<keyword evidence="3" id="KW-1185">Reference proteome</keyword>
<accession>A0AAD9ZZY6</accession>
<protein>
    <recommendedName>
        <fullName evidence="1">Helitron helicase-like domain-containing protein</fullName>
    </recommendedName>
</protein>
<feature type="domain" description="Helitron helicase-like" evidence="1">
    <location>
        <begin position="21"/>
        <end position="145"/>
    </location>
</feature>
<evidence type="ECO:0000313" key="3">
    <source>
        <dbReference type="Proteomes" id="UP001281410"/>
    </source>
</evidence>
<reference evidence="2" key="1">
    <citation type="journal article" date="2023" name="Plant J.">
        <title>Genome sequences and population genomics provide insights into the demographic history, inbreeding, and mutation load of two 'living fossil' tree species of Dipteronia.</title>
        <authorList>
            <person name="Feng Y."/>
            <person name="Comes H.P."/>
            <person name="Chen J."/>
            <person name="Zhu S."/>
            <person name="Lu R."/>
            <person name="Zhang X."/>
            <person name="Li P."/>
            <person name="Qiu J."/>
            <person name="Olsen K.M."/>
            <person name="Qiu Y."/>
        </authorList>
    </citation>
    <scope>NUCLEOTIDE SEQUENCE</scope>
    <source>
        <strain evidence="2">NBL</strain>
    </source>
</reference>
<name>A0AAD9ZZY6_9ROSI</name>
<dbReference type="PANTHER" id="PTHR45786:SF78">
    <property type="entry name" value="ATP-DEPENDENT DNA HELICASE"/>
    <property type="match status" value="1"/>
</dbReference>
<evidence type="ECO:0000313" key="2">
    <source>
        <dbReference type="EMBL" id="KAK3198108.1"/>
    </source>
</evidence>
<dbReference type="Proteomes" id="UP001281410">
    <property type="component" value="Unassembled WGS sequence"/>
</dbReference>